<protein>
    <submittedName>
        <fullName evidence="1">Uncharacterized protein</fullName>
    </submittedName>
</protein>
<reference evidence="1 2" key="1">
    <citation type="submission" date="2022-03" db="EMBL/GenBank/DDBJ databases">
        <title>Hymenobactersp. isolated from the air.</title>
        <authorList>
            <person name="Won M."/>
            <person name="Kwon S.-W."/>
        </authorList>
    </citation>
    <scope>NUCLEOTIDE SEQUENCE [LARGE SCALE GENOMIC DNA]</scope>
    <source>
        <strain evidence="1 2">KACC 22596</strain>
    </source>
</reference>
<name>A0ABY4BA55_9BACT</name>
<evidence type="ECO:0000313" key="2">
    <source>
        <dbReference type="Proteomes" id="UP000831390"/>
    </source>
</evidence>
<organism evidence="1 2">
    <name type="scientific">Hymenobacter monticola</name>
    <dbReference type="NCBI Taxonomy" id="1705399"/>
    <lineage>
        <taxon>Bacteria</taxon>
        <taxon>Pseudomonadati</taxon>
        <taxon>Bacteroidota</taxon>
        <taxon>Cytophagia</taxon>
        <taxon>Cytophagales</taxon>
        <taxon>Hymenobacteraceae</taxon>
        <taxon>Hymenobacter</taxon>
    </lineage>
</organism>
<keyword evidence="2" id="KW-1185">Reference proteome</keyword>
<evidence type="ECO:0000313" key="1">
    <source>
        <dbReference type="EMBL" id="UOE36050.1"/>
    </source>
</evidence>
<dbReference type="RefSeq" id="WP_243519482.1">
    <property type="nucleotide sequence ID" value="NZ_CP094534.1"/>
</dbReference>
<dbReference type="EMBL" id="CP094534">
    <property type="protein sequence ID" value="UOE36050.1"/>
    <property type="molecule type" value="Genomic_DNA"/>
</dbReference>
<proteinExistence type="predicted"/>
<sequence length="146" mass="15240">MLPTSTADALQLKFENRNAVRLATTADTASVEALPGGLEIRPCDFVWLAIGASAELPSAADAALGQVMAALGRSVATDSRSSNWITAPLYPRKVGKVPQVSLLGAAPAALVTYPDKSGPVGPEEQQRQLTGTAAGLLSLRLQKRFL</sequence>
<accession>A0ABY4BA55</accession>
<dbReference type="Proteomes" id="UP000831390">
    <property type="component" value="Chromosome"/>
</dbReference>
<gene>
    <name evidence="1" type="ORF">MTP16_10510</name>
</gene>